<dbReference type="Pfam" id="PF01321">
    <property type="entry name" value="Creatinase_N"/>
    <property type="match status" value="1"/>
</dbReference>
<evidence type="ECO:0000313" key="9">
    <source>
        <dbReference type="Proteomes" id="UP000199612"/>
    </source>
</evidence>
<feature type="domain" description="Creatinase N-terminal" evidence="7">
    <location>
        <begin position="4"/>
        <end position="128"/>
    </location>
</feature>
<dbReference type="InterPro" id="IPR029149">
    <property type="entry name" value="Creatin/AminoP/Spt16_N"/>
</dbReference>
<evidence type="ECO:0000256" key="2">
    <source>
        <dbReference type="ARBA" id="ARBA00008766"/>
    </source>
</evidence>
<proteinExistence type="inferred from homology"/>
<organism evidence="8 9">
    <name type="scientific">Alkalibacterium subtropicum</name>
    <dbReference type="NCBI Taxonomy" id="753702"/>
    <lineage>
        <taxon>Bacteria</taxon>
        <taxon>Bacillati</taxon>
        <taxon>Bacillota</taxon>
        <taxon>Bacilli</taxon>
        <taxon>Lactobacillales</taxon>
        <taxon>Carnobacteriaceae</taxon>
        <taxon>Alkalibacterium</taxon>
    </lineage>
</organism>
<comment type="similarity">
    <text evidence="2 5">Belongs to the peptidase M24B family.</text>
</comment>
<evidence type="ECO:0000256" key="4">
    <source>
        <dbReference type="ARBA" id="ARBA00022801"/>
    </source>
</evidence>
<evidence type="ECO:0000259" key="6">
    <source>
        <dbReference type="Pfam" id="PF00557"/>
    </source>
</evidence>
<dbReference type="SUPFAM" id="SSF53092">
    <property type="entry name" value="Creatinase/prolidase N-terminal domain"/>
    <property type="match status" value="1"/>
</dbReference>
<evidence type="ECO:0000256" key="5">
    <source>
        <dbReference type="RuleBase" id="RU000590"/>
    </source>
</evidence>
<keyword evidence="8" id="KW-0031">Aminopeptidase</keyword>
<sequence length="354" mass="39264">MMSRVEKIQNKMKEQNIEAILITSPYNLRYASGFTGSTGLSVVTQTKAFFVTDFRYTEQASEQAVGFEVIQNTGPIYEEVKTIVEKEKISVLSFEKDFVTYATFDQIRDLLPCELNPSSGLLESLREIKDQDEIETIQQAIRITENAFEEILNFIKPGVTEIAVANKLDFLMREQGATSVSFDTIVASGKRSAMPHGVASDKVIEEGDMITIDFGCYYKGYVSDMTRTFSLGDPGEELKKIHQIVLDAQLKVNEAARPGITGKELDAIARDYITEKGYGDAFGHSTGHGIGLEVHENPGINFRNDKPLVEGNVITNEPGIYIPGLGGVRIEDDLVITKDGSRNLMNVTKELIQL</sequence>
<keyword evidence="8" id="KW-0645">Protease</keyword>
<keyword evidence="9" id="KW-1185">Reference proteome</keyword>
<evidence type="ECO:0000256" key="3">
    <source>
        <dbReference type="ARBA" id="ARBA00022723"/>
    </source>
</evidence>
<dbReference type="Gene3D" id="3.90.230.10">
    <property type="entry name" value="Creatinase/methionine aminopeptidase superfamily"/>
    <property type="match status" value="1"/>
</dbReference>
<dbReference type="SUPFAM" id="SSF55920">
    <property type="entry name" value="Creatinase/aminopeptidase"/>
    <property type="match status" value="1"/>
</dbReference>
<comment type="cofactor">
    <cofactor evidence="1">
        <name>Mn(2+)</name>
        <dbReference type="ChEBI" id="CHEBI:29035"/>
    </cofactor>
</comment>
<dbReference type="InterPro" id="IPR000587">
    <property type="entry name" value="Creatinase_N"/>
</dbReference>
<dbReference type="InterPro" id="IPR000994">
    <property type="entry name" value="Pept_M24"/>
</dbReference>
<dbReference type="STRING" id="753702.SAMN04488102_103191"/>
<dbReference type="RefSeq" id="WP_177188591.1">
    <property type="nucleotide sequence ID" value="NZ_FOLT01000003.1"/>
</dbReference>
<dbReference type="AlphaFoldDB" id="A0A1I1GYC3"/>
<evidence type="ECO:0000256" key="1">
    <source>
        <dbReference type="ARBA" id="ARBA00001936"/>
    </source>
</evidence>
<dbReference type="GO" id="GO:0046872">
    <property type="term" value="F:metal ion binding"/>
    <property type="evidence" value="ECO:0007669"/>
    <property type="project" value="UniProtKB-KW"/>
</dbReference>
<dbReference type="CDD" id="cd01092">
    <property type="entry name" value="APP-like"/>
    <property type="match status" value="1"/>
</dbReference>
<evidence type="ECO:0000259" key="7">
    <source>
        <dbReference type="Pfam" id="PF01321"/>
    </source>
</evidence>
<dbReference type="InterPro" id="IPR050659">
    <property type="entry name" value="Peptidase_M24B"/>
</dbReference>
<name>A0A1I1GYC3_9LACT</name>
<dbReference type="GO" id="GO:0004177">
    <property type="term" value="F:aminopeptidase activity"/>
    <property type="evidence" value="ECO:0007669"/>
    <property type="project" value="UniProtKB-KW"/>
</dbReference>
<dbReference type="PANTHER" id="PTHR46112">
    <property type="entry name" value="AMINOPEPTIDASE"/>
    <property type="match status" value="1"/>
</dbReference>
<keyword evidence="3 5" id="KW-0479">Metal-binding</keyword>
<dbReference type="EMBL" id="FOLT01000003">
    <property type="protein sequence ID" value="SFC13960.1"/>
    <property type="molecule type" value="Genomic_DNA"/>
</dbReference>
<dbReference type="FunFam" id="3.90.230.10:FF:000014">
    <property type="entry name" value="Aminopeptidase P family protein"/>
    <property type="match status" value="1"/>
</dbReference>
<dbReference type="PROSITE" id="PS00491">
    <property type="entry name" value="PROLINE_PEPTIDASE"/>
    <property type="match status" value="1"/>
</dbReference>
<dbReference type="Proteomes" id="UP000199612">
    <property type="component" value="Unassembled WGS sequence"/>
</dbReference>
<keyword evidence="4" id="KW-0378">Hydrolase</keyword>
<gene>
    <name evidence="8" type="ORF">SAMN04488102_103191</name>
</gene>
<evidence type="ECO:0000313" key="8">
    <source>
        <dbReference type="EMBL" id="SFC13960.1"/>
    </source>
</evidence>
<dbReference type="InterPro" id="IPR001131">
    <property type="entry name" value="Peptidase_M24B_aminopep-P_CS"/>
</dbReference>
<dbReference type="PANTHER" id="PTHR46112:SF3">
    <property type="entry name" value="AMINOPEPTIDASE YPDF"/>
    <property type="match status" value="1"/>
</dbReference>
<dbReference type="Pfam" id="PF00557">
    <property type="entry name" value="Peptidase_M24"/>
    <property type="match status" value="1"/>
</dbReference>
<dbReference type="Gene3D" id="3.40.350.10">
    <property type="entry name" value="Creatinase/prolidase N-terminal domain"/>
    <property type="match status" value="1"/>
</dbReference>
<protein>
    <submittedName>
        <fullName evidence="8">Xaa-Pro aminopeptidase</fullName>
    </submittedName>
</protein>
<feature type="domain" description="Peptidase M24" evidence="6">
    <location>
        <begin position="136"/>
        <end position="338"/>
    </location>
</feature>
<reference evidence="9" key="1">
    <citation type="submission" date="2016-10" db="EMBL/GenBank/DDBJ databases">
        <authorList>
            <person name="Varghese N."/>
            <person name="Submissions S."/>
        </authorList>
    </citation>
    <scope>NUCLEOTIDE SEQUENCE [LARGE SCALE GENOMIC DNA]</scope>
    <source>
        <strain evidence="9">DSM 23664</strain>
    </source>
</reference>
<dbReference type="InterPro" id="IPR036005">
    <property type="entry name" value="Creatinase/aminopeptidase-like"/>
</dbReference>
<accession>A0A1I1GYC3</accession>